<keyword evidence="2" id="KW-0472">Membrane</keyword>
<organism evidence="3 4">
    <name type="scientific">Rhodotorula diobovata</name>
    <dbReference type="NCBI Taxonomy" id="5288"/>
    <lineage>
        <taxon>Eukaryota</taxon>
        <taxon>Fungi</taxon>
        <taxon>Dikarya</taxon>
        <taxon>Basidiomycota</taxon>
        <taxon>Pucciniomycotina</taxon>
        <taxon>Microbotryomycetes</taxon>
        <taxon>Sporidiobolales</taxon>
        <taxon>Sporidiobolaceae</taxon>
        <taxon>Rhodotorula</taxon>
    </lineage>
</organism>
<keyword evidence="2" id="KW-1133">Transmembrane helix</keyword>
<feature type="transmembrane region" description="Helical" evidence="2">
    <location>
        <begin position="62"/>
        <end position="89"/>
    </location>
</feature>
<reference evidence="3 4" key="1">
    <citation type="submission" date="2019-03" db="EMBL/GenBank/DDBJ databases">
        <title>Rhodosporidium diobovatum UCD-FST 08-225 genome sequencing, assembly, and annotation.</title>
        <authorList>
            <person name="Fakankun I.U."/>
            <person name="Fristensky B."/>
            <person name="Levin D.B."/>
        </authorList>
    </citation>
    <scope>NUCLEOTIDE SEQUENCE [LARGE SCALE GENOMIC DNA]</scope>
    <source>
        <strain evidence="3 4">UCD-FST 08-225</strain>
    </source>
</reference>
<evidence type="ECO:0000256" key="2">
    <source>
        <dbReference type="SAM" id="Phobius"/>
    </source>
</evidence>
<keyword evidence="2" id="KW-0812">Transmembrane</keyword>
<accession>A0A5C5FKV9</accession>
<proteinExistence type="predicted"/>
<evidence type="ECO:0000313" key="3">
    <source>
        <dbReference type="EMBL" id="TNY17345.1"/>
    </source>
</evidence>
<dbReference type="Proteomes" id="UP000311382">
    <property type="component" value="Unassembled WGS sequence"/>
</dbReference>
<evidence type="ECO:0000256" key="1">
    <source>
        <dbReference type="SAM" id="MobiDB-lite"/>
    </source>
</evidence>
<dbReference type="OrthoDB" id="2528188at2759"/>
<keyword evidence="4" id="KW-1185">Reference proteome</keyword>
<evidence type="ECO:0000313" key="4">
    <source>
        <dbReference type="Proteomes" id="UP000311382"/>
    </source>
</evidence>
<comment type="caution">
    <text evidence="3">The sequence shown here is derived from an EMBL/GenBank/DDBJ whole genome shotgun (WGS) entry which is preliminary data.</text>
</comment>
<protein>
    <recommendedName>
        <fullName evidence="5">Proteophosphoglycan ppg4</fullName>
    </recommendedName>
</protein>
<feature type="region of interest" description="Disordered" evidence="1">
    <location>
        <begin position="197"/>
        <end position="236"/>
    </location>
</feature>
<dbReference type="EMBL" id="SOZI01000213">
    <property type="protein sequence ID" value="TNY17345.1"/>
    <property type="molecule type" value="Genomic_DNA"/>
</dbReference>
<name>A0A5C5FKV9_9BASI</name>
<dbReference type="AlphaFoldDB" id="A0A5C5FKV9"/>
<evidence type="ECO:0008006" key="5">
    <source>
        <dbReference type="Google" id="ProtNLM"/>
    </source>
</evidence>
<sequence>MARVLCISPVRLYRHSFLGGTILLLATILLCCDFAIIGMRAYAFNTLQRWSLEEGIAGLDGLAFSLLVSVIWSVTIVFLLVDLVTVLLLPSRDLQEGTVIPFGATPLTQYCPLLQIISIMQVPLVILYLKWELSAANSVWVQRACVAVSHSSDCTSWYSRVRLVSIASSSVASALHLVLVALCARYVHTRPATSQNLIANHRMKRSRSSRGGNGSRDCEPKNGSGSGSTSRLRKVE</sequence>
<gene>
    <name evidence="3" type="ORF">DMC30DRAFT_344142</name>
</gene>
<feature type="transmembrane region" description="Helical" evidence="2">
    <location>
        <begin position="21"/>
        <end position="42"/>
    </location>
</feature>
<feature type="non-terminal residue" evidence="3">
    <location>
        <position position="236"/>
    </location>
</feature>